<evidence type="ECO:0000313" key="1">
    <source>
        <dbReference type="EMBL" id="KUK80748.1"/>
    </source>
</evidence>
<reference evidence="2" key="1">
    <citation type="journal article" date="2015" name="MBio">
        <title>Genome-Resolved Metagenomic Analysis Reveals Roles for Candidate Phyla and Other Microbial Community Members in Biogeochemical Transformations in Oil Reservoirs.</title>
        <authorList>
            <person name="Hu P."/>
            <person name="Tom L."/>
            <person name="Singh A."/>
            <person name="Thomas B.C."/>
            <person name="Baker B.J."/>
            <person name="Piceno Y.M."/>
            <person name="Andersen G.L."/>
            <person name="Banfield J.F."/>
        </authorList>
    </citation>
    <scope>NUCLEOTIDE SEQUENCE [LARGE SCALE GENOMIC DNA]</scope>
</reference>
<dbReference type="AlphaFoldDB" id="A0A101HPN2"/>
<dbReference type="InterPro" id="IPR007922">
    <property type="entry name" value="DciA-like"/>
</dbReference>
<evidence type="ECO:0008006" key="3">
    <source>
        <dbReference type="Google" id="ProtNLM"/>
    </source>
</evidence>
<dbReference type="PANTHER" id="PTHR36456:SF1">
    <property type="entry name" value="UPF0232 PROTEIN SCO3875"/>
    <property type="match status" value="1"/>
</dbReference>
<comment type="caution">
    <text evidence="1">The sequence shown here is derived from an EMBL/GenBank/DDBJ whole genome shotgun (WGS) entry which is preliminary data.</text>
</comment>
<name>A0A101HPN2_9BACT</name>
<dbReference type="PANTHER" id="PTHR36456">
    <property type="entry name" value="UPF0232 PROTEIN SCO3875"/>
    <property type="match status" value="1"/>
</dbReference>
<dbReference type="EMBL" id="LGGP01000116">
    <property type="protein sequence ID" value="KUK80748.1"/>
    <property type="molecule type" value="Genomic_DNA"/>
</dbReference>
<dbReference type="Proteomes" id="UP000054092">
    <property type="component" value="Unassembled WGS sequence"/>
</dbReference>
<accession>A0A101HPN2</accession>
<sequence>MKWSHQTIGQIFDELVKSSGLFRKIKVFELNKDWEEIVGQPIANHSSITDFTDGTLIVSVDDGMWLNEMRLRERALLTKLNSALGVEAIRRIRFRIRR</sequence>
<organism evidence="1 2">
    <name type="scientific">Mesotoga prima</name>
    <dbReference type="NCBI Taxonomy" id="1184387"/>
    <lineage>
        <taxon>Bacteria</taxon>
        <taxon>Thermotogati</taxon>
        <taxon>Thermotogota</taxon>
        <taxon>Thermotogae</taxon>
        <taxon>Kosmotogales</taxon>
        <taxon>Kosmotogaceae</taxon>
        <taxon>Mesotoga</taxon>
    </lineage>
</organism>
<gene>
    <name evidence="1" type="ORF">XD94_0789</name>
</gene>
<dbReference type="Pfam" id="PF05258">
    <property type="entry name" value="DciA"/>
    <property type="match status" value="1"/>
</dbReference>
<evidence type="ECO:0000313" key="2">
    <source>
        <dbReference type="Proteomes" id="UP000054092"/>
    </source>
</evidence>
<protein>
    <recommendedName>
        <fullName evidence="3">RNA-binding protein containing Zn ribbon</fullName>
    </recommendedName>
</protein>
<proteinExistence type="predicted"/>